<proteinExistence type="predicted"/>
<dbReference type="AlphaFoldDB" id="A0A7J8Z4T3"/>
<organism evidence="1 2">
    <name type="scientific">Gossypium laxum</name>
    <dbReference type="NCBI Taxonomy" id="34288"/>
    <lineage>
        <taxon>Eukaryota</taxon>
        <taxon>Viridiplantae</taxon>
        <taxon>Streptophyta</taxon>
        <taxon>Embryophyta</taxon>
        <taxon>Tracheophyta</taxon>
        <taxon>Spermatophyta</taxon>
        <taxon>Magnoliopsida</taxon>
        <taxon>eudicotyledons</taxon>
        <taxon>Gunneridae</taxon>
        <taxon>Pentapetalae</taxon>
        <taxon>rosids</taxon>
        <taxon>malvids</taxon>
        <taxon>Malvales</taxon>
        <taxon>Malvaceae</taxon>
        <taxon>Malvoideae</taxon>
        <taxon>Gossypium</taxon>
    </lineage>
</organism>
<keyword evidence="2" id="KW-1185">Reference proteome</keyword>
<sequence length="43" mass="4915">ERNDQAHVLATEGLKRREQAYLVGEVPEFAVGKMEEDRRSDGQ</sequence>
<feature type="non-terminal residue" evidence="1">
    <location>
        <position position="43"/>
    </location>
</feature>
<protein>
    <submittedName>
        <fullName evidence="1">Uncharacterized protein</fullName>
    </submittedName>
</protein>
<name>A0A7J8Z4T3_9ROSI</name>
<feature type="non-terminal residue" evidence="1">
    <location>
        <position position="1"/>
    </location>
</feature>
<dbReference type="EMBL" id="JABEZV010000002">
    <property type="protein sequence ID" value="MBA0706259.1"/>
    <property type="molecule type" value="Genomic_DNA"/>
</dbReference>
<dbReference type="Proteomes" id="UP000593574">
    <property type="component" value="Unassembled WGS sequence"/>
</dbReference>
<evidence type="ECO:0000313" key="1">
    <source>
        <dbReference type="EMBL" id="MBA0706259.1"/>
    </source>
</evidence>
<gene>
    <name evidence="1" type="ORF">Golax_018382</name>
</gene>
<reference evidence="1 2" key="1">
    <citation type="journal article" date="2019" name="Genome Biol. Evol.">
        <title>Insights into the evolution of the New World diploid cottons (Gossypium, subgenus Houzingenia) based on genome sequencing.</title>
        <authorList>
            <person name="Grover C.E."/>
            <person name="Arick M.A. 2nd"/>
            <person name="Thrash A."/>
            <person name="Conover J.L."/>
            <person name="Sanders W.S."/>
            <person name="Peterson D.G."/>
            <person name="Frelichowski J.E."/>
            <person name="Scheffler J.A."/>
            <person name="Scheffler B.E."/>
            <person name="Wendel J.F."/>
        </authorList>
    </citation>
    <scope>NUCLEOTIDE SEQUENCE [LARGE SCALE GENOMIC DNA]</scope>
    <source>
        <strain evidence="1">4</strain>
        <tissue evidence="1">Leaf</tissue>
    </source>
</reference>
<evidence type="ECO:0000313" key="2">
    <source>
        <dbReference type="Proteomes" id="UP000593574"/>
    </source>
</evidence>
<comment type="caution">
    <text evidence="1">The sequence shown here is derived from an EMBL/GenBank/DDBJ whole genome shotgun (WGS) entry which is preliminary data.</text>
</comment>
<accession>A0A7J8Z4T3</accession>